<dbReference type="InterPro" id="IPR029041">
    <property type="entry name" value="FAD-linked_oxidoreductase-like"/>
</dbReference>
<accession>A0A6P8Y9P2</accession>
<dbReference type="PANTHER" id="PTHR45754:SF3">
    <property type="entry name" value="METHYLENETETRAHYDROFOLATE REDUCTASE (NADPH)"/>
    <property type="match status" value="1"/>
</dbReference>
<dbReference type="Pfam" id="PF02219">
    <property type="entry name" value="MTHFR"/>
    <property type="match status" value="1"/>
</dbReference>
<organism evidence="8 9">
    <name type="scientific">Drosophila albomicans</name>
    <name type="common">Fruit fly</name>
    <dbReference type="NCBI Taxonomy" id="7291"/>
    <lineage>
        <taxon>Eukaryota</taxon>
        <taxon>Metazoa</taxon>
        <taxon>Ecdysozoa</taxon>
        <taxon>Arthropoda</taxon>
        <taxon>Hexapoda</taxon>
        <taxon>Insecta</taxon>
        <taxon>Pterygota</taxon>
        <taxon>Neoptera</taxon>
        <taxon>Endopterygota</taxon>
        <taxon>Diptera</taxon>
        <taxon>Brachycera</taxon>
        <taxon>Muscomorpha</taxon>
        <taxon>Ephydroidea</taxon>
        <taxon>Drosophilidae</taxon>
        <taxon>Drosophila</taxon>
    </lineage>
</organism>
<evidence type="ECO:0000256" key="3">
    <source>
        <dbReference type="ARBA" id="ARBA00006743"/>
    </source>
</evidence>
<dbReference type="GO" id="GO:0005829">
    <property type="term" value="C:cytosol"/>
    <property type="evidence" value="ECO:0007669"/>
    <property type="project" value="TreeGrafter"/>
</dbReference>
<dbReference type="SUPFAM" id="SSF51730">
    <property type="entry name" value="FAD-linked oxidoreductase"/>
    <property type="match status" value="1"/>
</dbReference>
<evidence type="ECO:0000313" key="8">
    <source>
        <dbReference type="Proteomes" id="UP000515160"/>
    </source>
</evidence>
<dbReference type="GO" id="GO:0071949">
    <property type="term" value="F:FAD binding"/>
    <property type="evidence" value="ECO:0007669"/>
    <property type="project" value="TreeGrafter"/>
</dbReference>
<dbReference type="InterPro" id="IPR003171">
    <property type="entry name" value="Mehydrof_redctse-like"/>
</dbReference>
<name>A0A6P8Y9P2_DROAB</name>
<comment type="cofactor">
    <cofactor evidence="1">
        <name>FAD</name>
        <dbReference type="ChEBI" id="CHEBI:57692"/>
    </cofactor>
</comment>
<dbReference type="Proteomes" id="UP000515160">
    <property type="component" value="Chromosome 3"/>
</dbReference>
<evidence type="ECO:0000256" key="1">
    <source>
        <dbReference type="ARBA" id="ARBA00001974"/>
    </source>
</evidence>
<dbReference type="GeneID" id="117568355"/>
<comment type="pathway">
    <text evidence="2 7">One-carbon metabolism; tetrahydrofolate interconversion.</text>
</comment>
<sequence length="339" mass="38266">MHPIDLATTNSLRPTSPLPASIQPCFKFTGDQQELTPSIAELVAQKTAQKEFFYGIEIMAQNEGKAHCVDFHDFLPLLPSFISFVWLKQFTDAIRRTGNFDDVTSIQLIPHLNSHIAAMPHLSLYRLTQQHVDAFAALNLSNVLVVRGDSLDEQQDYRYAYQVVEYLRRVRGDNISIAVGGYPEGYTSLTSDAPNKTQDMKYLKQKIDVGANLIITQLCYSGDKIIEFIKDARIAGITVPILVGIIVPYSFANYQIIERITGVRLSPEARIEVEQLSSDDTKVKDYFVQLMVRIIQQILEADLGIYGIQFFTLNHIEPTVEVLRELRLRGIPKETAADD</sequence>
<dbReference type="GO" id="GO:0004489">
    <property type="term" value="F:methylenetetrahydrofolate reductase [NAD(P)H] activity"/>
    <property type="evidence" value="ECO:0007669"/>
    <property type="project" value="InterPro"/>
</dbReference>
<protein>
    <submittedName>
        <fullName evidence="9">Methylenetetrahydrofolate reductase-like</fullName>
    </submittedName>
</protein>
<dbReference type="OrthoDB" id="16284at2759"/>
<evidence type="ECO:0000313" key="9">
    <source>
        <dbReference type="RefSeq" id="XP_034104847.1"/>
    </source>
</evidence>
<keyword evidence="5" id="KW-0274">FAD</keyword>
<evidence type="ECO:0000256" key="2">
    <source>
        <dbReference type="ARBA" id="ARBA00004777"/>
    </source>
</evidence>
<evidence type="ECO:0000256" key="4">
    <source>
        <dbReference type="ARBA" id="ARBA00022630"/>
    </source>
</evidence>
<gene>
    <name evidence="9" type="primary">LOC117568355</name>
</gene>
<proteinExistence type="inferred from homology"/>
<comment type="similarity">
    <text evidence="3">Belongs to the methylenetetrahydrofolate reductase family.</text>
</comment>
<dbReference type="CDD" id="cd00537">
    <property type="entry name" value="MTHFR"/>
    <property type="match status" value="1"/>
</dbReference>
<reference evidence="9" key="1">
    <citation type="submission" date="2025-08" db="UniProtKB">
        <authorList>
            <consortium name="RefSeq"/>
        </authorList>
    </citation>
    <scope>IDENTIFICATION</scope>
    <source>
        <strain evidence="9">15112-1751.03</strain>
        <tissue evidence="9">Whole Adult</tissue>
    </source>
</reference>
<dbReference type="Gene3D" id="3.20.20.220">
    <property type="match status" value="1"/>
</dbReference>
<evidence type="ECO:0000256" key="5">
    <source>
        <dbReference type="ARBA" id="ARBA00022827"/>
    </source>
</evidence>
<dbReference type="UniPathway" id="UPA00193"/>
<keyword evidence="4" id="KW-0285">Flavoprotein</keyword>
<keyword evidence="6" id="KW-0560">Oxidoreductase</keyword>
<dbReference type="AlphaFoldDB" id="A0A6P8Y9P2"/>
<keyword evidence="8" id="KW-1185">Reference proteome</keyword>
<dbReference type="RefSeq" id="XP_034104847.1">
    <property type="nucleotide sequence ID" value="XM_034248956.2"/>
</dbReference>
<dbReference type="PANTHER" id="PTHR45754">
    <property type="entry name" value="METHYLENETETRAHYDROFOLATE REDUCTASE"/>
    <property type="match status" value="1"/>
</dbReference>
<dbReference type="GO" id="GO:0035999">
    <property type="term" value="P:tetrahydrofolate interconversion"/>
    <property type="evidence" value="ECO:0007669"/>
    <property type="project" value="UniProtKB-UniPathway"/>
</dbReference>
<evidence type="ECO:0000256" key="7">
    <source>
        <dbReference type="RuleBase" id="RU004254"/>
    </source>
</evidence>
<evidence type="ECO:0000256" key="6">
    <source>
        <dbReference type="ARBA" id="ARBA00023002"/>
    </source>
</evidence>
<dbReference type="GO" id="GO:0009086">
    <property type="term" value="P:methionine biosynthetic process"/>
    <property type="evidence" value="ECO:0007669"/>
    <property type="project" value="TreeGrafter"/>
</dbReference>